<comment type="caution">
    <text evidence="4">The sequence shown here is derived from an EMBL/GenBank/DDBJ whole genome shotgun (WGS) entry which is preliminary data.</text>
</comment>
<dbReference type="Gene3D" id="3.30.450.40">
    <property type="match status" value="1"/>
</dbReference>
<dbReference type="Gene3D" id="2.60.200.20">
    <property type="match status" value="1"/>
</dbReference>
<dbReference type="SMART" id="SM00044">
    <property type="entry name" value="CYCc"/>
    <property type="match status" value="1"/>
</dbReference>
<accession>A0A507CM26</accession>
<dbReference type="PROSITE" id="PS50125">
    <property type="entry name" value="GUANYLATE_CYCLASE_2"/>
    <property type="match status" value="1"/>
</dbReference>
<feature type="domain" description="FHA" evidence="2">
    <location>
        <begin position="391"/>
        <end position="440"/>
    </location>
</feature>
<dbReference type="GO" id="GO:0035556">
    <property type="term" value="P:intracellular signal transduction"/>
    <property type="evidence" value="ECO:0007669"/>
    <property type="project" value="InterPro"/>
</dbReference>
<dbReference type="InterPro" id="IPR029787">
    <property type="entry name" value="Nucleotide_cyclase"/>
</dbReference>
<sequence length="949" mass="105342">MGAAAQLLLKQPTSSKRQPGWITYSCRHPGSYCHAGTSYCIVHHNPAYHNEKAKSVVCIIVCRHHLNPYSIDCLARQRTARIDMMSSSDPSRRPSLNGIHLSSDAQDDYGNTVTSEAMLSYPMYDSSSITQLTRLAKSHKRRDNMDQVSANSISPSSTTYSDLQYSRLPLPDALRPSFINTTNTPIPGISISPTSSLFSNVTAGMGEPSIRGMGMPGRALRRPSLDTYQEGLYFSNNGPYASSSAANNLDPSDASPRRASDATENDYDHRNEPQHLRPFDNNMLMNGNSHYRKNSSHSTYESSINGSVAATHQFNDWMFEEDEHDPQISESAQPHIVLNTAERRSGMDGVLMRSNTHDSMIGEVQMKQPARVVYYTSHGSRVNFYLQKDESTIGRKEDNTIVLSDAKISKYHASIKKTEIGFFIRDRNSSNGVRVNGTLLDPTKPNLLVHGDVINIGTCVLTFYDVPERAARQPEPDLPLFAFDSLSRSTLTRRQKDPTSTQSYVELVTILPSDKKYEKTFTIREEVQMEPAASLDFAPVASISDTSVLSEDYEKLRLAYELSKISVTEDITELLEKSLELMFEILTVDRGVVLLVDRATGILATHLVKIRPGTDREVREIMLSSTILRKVLTSRIALITTDATEDPNLQRSASVRKGSIRSVICMPLIAHNKIHGILHLDAVDKINYFSNKDLSLVKAICNQTAVAIENGILVKEVQNKARLTENLSRFLSPHVVMKMTERDGLHSIRRGGGREVMGTILFVDIRGFTNISEKSPAADVVELLNEYFERLVKVVFTYDGVVDKYIGDALMATFGTLQGETDAEFRAVCAALDFRRTIAELNMERKRQNKTPIVIGVGVNTGTCLAGFIGSAQRLEYTVIGDNVNISSRLCSMAGENQVLISESTHEAVRGRVESHELGKKKLKGKVTEINVYEVLTARAGVGASRTHK</sequence>
<dbReference type="GO" id="GO:0009190">
    <property type="term" value="P:cyclic nucleotide biosynthetic process"/>
    <property type="evidence" value="ECO:0007669"/>
    <property type="project" value="InterPro"/>
</dbReference>
<dbReference type="CDD" id="cd00060">
    <property type="entry name" value="FHA"/>
    <property type="match status" value="1"/>
</dbReference>
<feature type="domain" description="Guanylate cyclase" evidence="3">
    <location>
        <begin position="759"/>
        <end position="891"/>
    </location>
</feature>
<dbReference type="PROSITE" id="PS50006">
    <property type="entry name" value="FHA_DOMAIN"/>
    <property type="match status" value="1"/>
</dbReference>
<dbReference type="Pfam" id="PF00498">
    <property type="entry name" value="FHA"/>
    <property type="match status" value="1"/>
</dbReference>
<dbReference type="InterPro" id="IPR008984">
    <property type="entry name" value="SMAD_FHA_dom_sf"/>
</dbReference>
<feature type="region of interest" description="Disordered" evidence="1">
    <location>
        <begin position="243"/>
        <end position="300"/>
    </location>
</feature>
<dbReference type="SUPFAM" id="SSF55073">
    <property type="entry name" value="Nucleotide cyclase"/>
    <property type="match status" value="1"/>
</dbReference>
<evidence type="ECO:0000259" key="2">
    <source>
        <dbReference type="PROSITE" id="PS50006"/>
    </source>
</evidence>
<dbReference type="InterPro" id="IPR001054">
    <property type="entry name" value="A/G_cyclase"/>
</dbReference>
<dbReference type="PANTHER" id="PTHR43081">
    <property type="entry name" value="ADENYLATE CYCLASE, TERMINAL-DIFFERENTIATION SPECIFIC-RELATED"/>
    <property type="match status" value="1"/>
</dbReference>
<reference evidence="4 5" key="1">
    <citation type="journal article" date="2019" name="Sci. Rep.">
        <title>Comparative genomics of chytrid fungi reveal insights into the obligate biotrophic and pathogenic lifestyle of Synchytrium endobioticum.</title>
        <authorList>
            <person name="van de Vossenberg B.T.L.H."/>
            <person name="Warris S."/>
            <person name="Nguyen H.D.T."/>
            <person name="van Gent-Pelzer M.P.E."/>
            <person name="Joly D.L."/>
            <person name="van de Geest H.C."/>
            <person name="Bonants P.J.M."/>
            <person name="Smith D.S."/>
            <person name="Levesque C.A."/>
            <person name="van der Lee T.A.J."/>
        </authorList>
    </citation>
    <scope>NUCLEOTIDE SEQUENCE [LARGE SCALE GENOMIC DNA]</scope>
    <source>
        <strain evidence="4 5">MB42</strain>
    </source>
</reference>
<dbReference type="STRING" id="286115.A0A507CM26"/>
<gene>
    <name evidence="4" type="ORF">SeMB42_g06364</name>
</gene>
<name>A0A507CM26_9FUNG</name>
<feature type="region of interest" description="Disordered" evidence="1">
    <location>
        <begin position="139"/>
        <end position="158"/>
    </location>
</feature>
<evidence type="ECO:0008006" key="6">
    <source>
        <dbReference type="Google" id="ProtNLM"/>
    </source>
</evidence>
<evidence type="ECO:0000313" key="5">
    <source>
        <dbReference type="Proteomes" id="UP000317494"/>
    </source>
</evidence>
<organism evidence="4 5">
    <name type="scientific">Synchytrium endobioticum</name>
    <dbReference type="NCBI Taxonomy" id="286115"/>
    <lineage>
        <taxon>Eukaryota</taxon>
        <taxon>Fungi</taxon>
        <taxon>Fungi incertae sedis</taxon>
        <taxon>Chytridiomycota</taxon>
        <taxon>Chytridiomycota incertae sedis</taxon>
        <taxon>Chytridiomycetes</taxon>
        <taxon>Synchytriales</taxon>
        <taxon>Synchytriaceae</taxon>
        <taxon>Synchytrium</taxon>
    </lineage>
</organism>
<dbReference type="SUPFAM" id="SSF55781">
    <property type="entry name" value="GAF domain-like"/>
    <property type="match status" value="1"/>
</dbReference>
<dbReference type="EMBL" id="QEAN01000352">
    <property type="protein sequence ID" value="TPX39433.1"/>
    <property type="molecule type" value="Genomic_DNA"/>
</dbReference>
<dbReference type="Proteomes" id="UP000317494">
    <property type="component" value="Unassembled WGS sequence"/>
</dbReference>
<dbReference type="CDD" id="cd07302">
    <property type="entry name" value="CHD"/>
    <property type="match status" value="1"/>
</dbReference>
<dbReference type="AlphaFoldDB" id="A0A507CM26"/>
<dbReference type="InterPro" id="IPR003018">
    <property type="entry name" value="GAF"/>
</dbReference>
<feature type="compositionally biased region" description="Basic and acidic residues" evidence="1">
    <location>
        <begin position="255"/>
        <end position="278"/>
    </location>
</feature>
<keyword evidence="5" id="KW-1185">Reference proteome</keyword>
<evidence type="ECO:0000259" key="3">
    <source>
        <dbReference type="PROSITE" id="PS50125"/>
    </source>
</evidence>
<dbReference type="SMART" id="SM00240">
    <property type="entry name" value="FHA"/>
    <property type="match status" value="1"/>
</dbReference>
<dbReference type="InterPro" id="IPR029016">
    <property type="entry name" value="GAF-like_dom_sf"/>
</dbReference>
<dbReference type="InterPro" id="IPR000253">
    <property type="entry name" value="FHA_dom"/>
</dbReference>
<dbReference type="PANTHER" id="PTHR43081:SF1">
    <property type="entry name" value="ADENYLATE CYCLASE, TERMINAL-DIFFERENTIATION SPECIFIC"/>
    <property type="match status" value="1"/>
</dbReference>
<evidence type="ECO:0000256" key="1">
    <source>
        <dbReference type="SAM" id="MobiDB-lite"/>
    </source>
</evidence>
<protein>
    <recommendedName>
        <fullName evidence="6">Adenylate cyclase</fullName>
    </recommendedName>
</protein>
<dbReference type="InterPro" id="IPR050697">
    <property type="entry name" value="Adenylyl/Guanylyl_Cyclase_3/4"/>
</dbReference>
<evidence type="ECO:0000313" key="4">
    <source>
        <dbReference type="EMBL" id="TPX39433.1"/>
    </source>
</evidence>
<dbReference type="Gene3D" id="3.30.70.1230">
    <property type="entry name" value="Nucleotide cyclase"/>
    <property type="match status" value="1"/>
</dbReference>
<dbReference type="SMART" id="SM00065">
    <property type="entry name" value="GAF"/>
    <property type="match status" value="1"/>
</dbReference>
<dbReference type="Pfam" id="PF00211">
    <property type="entry name" value="Guanylate_cyc"/>
    <property type="match status" value="1"/>
</dbReference>
<dbReference type="SUPFAM" id="SSF49879">
    <property type="entry name" value="SMAD/FHA domain"/>
    <property type="match status" value="1"/>
</dbReference>
<dbReference type="Pfam" id="PF13185">
    <property type="entry name" value="GAF_2"/>
    <property type="match status" value="1"/>
</dbReference>
<proteinExistence type="predicted"/>
<feature type="compositionally biased region" description="Polar residues" evidence="1">
    <location>
        <begin position="146"/>
        <end position="158"/>
    </location>
</feature>
<dbReference type="VEuPathDB" id="FungiDB:SeMB42_g06364"/>